<dbReference type="EMBL" id="JAUSUZ010000001">
    <property type="protein sequence ID" value="MDQ0369529.1"/>
    <property type="molecule type" value="Genomic_DNA"/>
</dbReference>
<name>A0AAE4B0E6_9ACTN</name>
<dbReference type="AlphaFoldDB" id="A0AAE4B0E6"/>
<proteinExistence type="predicted"/>
<reference evidence="1 2" key="1">
    <citation type="submission" date="2023-07" db="EMBL/GenBank/DDBJ databases">
        <title>Sequencing the genomes of 1000 actinobacteria strains.</title>
        <authorList>
            <person name="Klenk H.-P."/>
        </authorList>
    </citation>
    <scope>NUCLEOTIDE SEQUENCE [LARGE SCALE GENOMIC DNA]</scope>
    <source>
        <strain evidence="1 2">DSM 44709</strain>
    </source>
</reference>
<dbReference type="RefSeq" id="WP_307244821.1">
    <property type="nucleotide sequence ID" value="NZ_JAUSUZ010000001.1"/>
</dbReference>
<organism evidence="1 2">
    <name type="scientific">Catenuloplanes indicus</name>
    <dbReference type="NCBI Taxonomy" id="137267"/>
    <lineage>
        <taxon>Bacteria</taxon>
        <taxon>Bacillati</taxon>
        <taxon>Actinomycetota</taxon>
        <taxon>Actinomycetes</taxon>
        <taxon>Micromonosporales</taxon>
        <taxon>Micromonosporaceae</taxon>
        <taxon>Catenuloplanes</taxon>
    </lineage>
</organism>
<evidence type="ECO:0000313" key="2">
    <source>
        <dbReference type="Proteomes" id="UP001240236"/>
    </source>
</evidence>
<comment type="caution">
    <text evidence="1">The sequence shown here is derived from an EMBL/GenBank/DDBJ whole genome shotgun (WGS) entry which is preliminary data.</text>
</comment>
<sequence>MGEALWDPDVLATAREWAAVRAAACRFIFGTEGVVRVPRR</sequence>
<accession>A0AAE4B0E6</accession>
<dbReference type="Proteomes" id="UP001240236">
    <property type="component" value="Unassembled WGS sequence"/>
</dbReference>
<keyword evidence="2" id="KW-1185">Reference proteome</keyword>
<gene>
    <name evidence="1" type="ORF">J2S42_006198</name>
</gene>
<protein>
    <submittedName>
        <fullName evidence="1">Uncharacterized protein</fullName>
    </submittedName>
</protein>
<evidence type="ECO:0000313" key="1">
    <source>
        <dbReference type="EMBL" id="MDQ0369529.1"/>
    </source>
</evidence>